<evidence type="ECO:0000256" key="1">
    <source>
        <dbReference type="SAM" id="Phobius"/>
    </source>
</evidence>
<evidence type="ECO:0000313" key="3">
    <source>
        <dbReference type="Proteomes" id="UP001204144"/>
    </source>
</evidence>
<feature type="transmembrane region" description="Helical" evidence="1">
    <location>
        <begin position="111"/>
        <end position="130"/>
    </location>
</feature>
<dbReference type="AlphaFoldDB" id="A0AAE3H519"/>
<feature type="transmembrane region" description="Helical" evidence="1">
    <location>
        <begin position="21"/>
        <end position="44"/>
    </location>
</feature>
<keyword evidence="1" id="KW-0472">Membrane</keyword>
<dbReference type="Proteomes" id="UP001204144">
    <property type="component" value="Unassembled WGS sequence"/>
</dbReference>
<proteinExistence type="predicted"/>
<name>A0AAE3H519_9BACT</name>
<keyword evidence="1" id="KW-1133">Transmembrane helix</keyword>
<accession>A0AAE3H519</accession>
<keyword evidence="3" id="KW-1185">Reference proteome</keyword>
<protein>
    <submittedName>
        <fullName evidence="2">Uncharacterized protein</fullName>
    </submittedName>
</protein>
<feature type="transmembrane region" description="Helical" evidence="1">
    <location>
        <begin position="136"/>
        <end position="154"/>
    </location>
</feature>
<sequence length="207" mass="22996">MNEHLENLKEIRTLMERSSKFLSLSGLSGISAGIIALVGAFMVYSKKVEITGNSNPQGILDAANLEGDFKLYVFKIALFTLLGALIGGIYFTIRKAKRSNEKVWNNLSKKLLINLTIPLIAGAIYSLALVQQNNMWMAASSTLIFYGLALIFASNYTVRDVFSLGLCEIALGLLSIFFTGYTFLFWVIGFGLLHILYGGLMYFKYDK</sequence>
<evidence type="ECO:0000313" key="2">
    <source>
        <dbReference type="EMBL" id="MCP9764622.1"/>
    </source>
</evidence>
<keyword evidence="1" id="KW-0812">Transmembrane</keyword>
<feature type="transmembrane region" description="Helical" evidence="1">
    <location>
        <begin position="72"/>
        <end position="91"/>
    </location>
</feature>
<organism evidence="2 3">
    <name type="scientific">Lacihabitans soyangensis</name>
    <dbReference type="NCBI Taxonomy" id="869394"/>
    <lineage>
        <taxon>Bacteria</taxon>
        <taxon>Pseudomonadati</taxon>
        <taxon>Bacteroidota</taxon>
        <taxon>Cytophagia</taxon>
        <taxon>Cytophagales</taxon>
        <taxon>Leadbetterellaceae</taxon>
        <taxon>Lacihabitans</taxon>
    </lineage>
</organism>
<reference evidence="2 3" key="1">
    <citation type="submission" date="2018-11" db="EMBL/GenBank/DDBJ databases">
        <title>Novel bacteria species description.</title>
        <authorList>
            <person name="Han J.-H."/>
        </authorList>
    </citation>
    <scope>NUCLEOTIDE SEQUENCE [LARGE SCALE GENOMIC DNA]</scope>
    <source>
        <strain evidence="2 3">KCTC23259</strain>
    </source>
</reference>
<dbReference type="EMBL" id="RJUF01000175">
    <property type="protein sequence ID" value="MCP9764622.1"/>
    <property type="molecule type" value="Genomic_DNA"/>
</dbReference>
<feature type="transmembrane region" description="Helical" evidence="1">
    <location>
        <begin position="161"/>
        <end position="178"/>
    </location>
</feature>
<gene>
    <name evidence="2" type="ORF">EGI31_16915</name>
</gene>
<feature type="transmembrane region" description="Helical" evidence="1">
    <location>
        <begin position="184"/>
        <end position="203"/>
    </location>
</feature>
<comment type="caution">
    <text evidence="2">The sequence shown here is derived from an EMBL/GenBank/DDBJ whole genome shotgun (WGS) entry which is preliminary data.</text>
</comment>
<dbReference type="RefSeq" id="WP_255038314.1">
    <property type="nucleotide sequence ID" value="NZ_RJUF01000175.1"/>
</dbReference>